<keyword evidence="8 13" id="KW-0256">Endoplasmic reticulum</keyword>
<keyword evidence="9 13" id="KW-1133">Transmembrane helix</keyword>
<keyword evidence="7 13" id="KW-0812">Transmembrane</keyword>
<dbReference type="UniPathway" id="UPA00196"/>
<keyword evidence="6 13" id="KW-0808">Transferase</keyword>
<dbReference type="Pfam" id="PF05007">
    <property type="entry name" value="Mannosyl_trans"/>
    <property type="match status" value="1"/>
</dbReference>
<evidence type="ECO:0000256" key="1">
    <source>
        <dbReference type="ARBA" id="ARBA00004477"/>
    </source>
</evidence>
<feature type="transmembrane region" description="Helical" evidence="13">
    <location>
        <begin position="208"/>
        <end position="227"/>
    </location>
</feature>
<protein>
    <recommendedName>
        <fullName evidence="12 13">GPI alpha-1,4-mannosyltransferase I, catalytic subunit</fullName>
        <ecNumber evidence="13">2.4.1.-</ecNumber>
    </recommendedName>
    <alternativeName>
        <fullName evidence="13">GPI mannosyltransferase I</fullName>
    </alternativeName>
</protein>
<feature type="transmembrane region" description="Helical" evidence="13">
    <location>
        <begin position="17"/>
        <end position="34"/>
    </location>
</feature>
<evidence type="ECO:0000313" key="14">
    <source>
        <dbReference type="EMBL" id="CAD7637856.1"/>
    </source>
</evidence>
<accession>A0A7R9LAB3</accession>
<feature type="transmembrane region" description="Helical" evidence="13">
    <location>
        <begin position="167"/>
        <end position="188"/>
    </location>
</feature>
<dbReference type="InterPro" id="IPR007704">
    <property type="entry name" value="PIG-M"/>
</dbReference>
<evidence type="ECO:0000256" key="3">
    <source>
        <dbReference type="ARBA" id="ARBA00011071"/>
    </source>
</evidence>
<evidence type="ECO:0000256" key="4">
    <source>
        <dbReference type="ARBA" id="ARBA00022502"/>
    </source>
</evidence>
<evidence type="ECO:0000256" key="12">
    <source>
        <dbReference type="ARBA" id="ARBA00093608"/>
    </source>
</evidence>
<dbReference type="AlphaFoldDB" id="A0A7R9LAB3"/>
<comment type="pathway">
    <text evidence="2 13">Glycolipid biosynthesis; glycosylphosphatidylinositol-anchor biosynthesis.</text>
</comment>
<reference evidence="14" key="1">
    <citation type="submission" date="2020-11" db="EMBL/GenBank/DDBJ databases">
        <authorList>
            <person name="Tran Van P."/>
        </authorList>
    </citation>
    <scope>NUCLEOTIDE SEQUENCE</scope>
</reference>
<keyword evidence="10 13" id="KW-0472">Membrane</keyword>
<feature type="transmembrane region" description="Helical" evidence="13">
    <location>
        <begin position="144"/>
        <end position="161"/>
    </location>
</feature>
<dbReference type="GO" id="GO:0006506">
    <property type="term" value="P:GPI anchor biosynthetic process"/>
    <property type="evidence" value="ECO:0007669"/>
    <property type="project" value="UniProtKB-UniPathway"/>
</dbReference>
<keyword evidence="15" id="KW-1185">Reference proteome</keyword>
<gene>
    <name evidence="14" type="ORF">ONB1V03_LOCUS1060</name>
</gene>
<evidence type="ECO:0000256" key="7">
    <source>
        <dbReference type="ARBA" id="ARBA00022692"/>
    </source>
</evidence>
<evidence type="ECO:0000256" key="11">
    <source>
        <dbReference type="ARBA" id="ARBA00093408"/>
    </source>
</evidence>
<dbReference type="Proteomes" id="UP000728032">
    <property type="component" value="Unassembled WGS sequence"/>
</dbReference>
<evidence type="ECO:0000256" key="10">
    <source>
        <dbReference type="ARBA" id="ARBA00023136"/>
    </source>
</evidence>
<feature type="transmembrane region" description="Helical" evidence="13">
    <location>
        <begin position="93"/>
        <end position="110"/>
    </location>
</feature>
<keyword evidence="4 13" id="KW-0337">GPI-anchor biosynthesis</keyword>
<dbReference type="PANTHER" id="PTHR12886:SF0">
    <property type="entry name" value="GPI MANNOSYLTRANSFERASE 1"/>
    <property type="match status" value="1"/>
</dbReference>
<dbReference type="EC" id="2.4.1.-" evidence="13"/>
<feature type="transmembrane region" description="Helical" evidence="13">
    <location>
        <begin position="342"/>
        <end position="363"/>
    </location>
</feature>
<evidence type="ECO:0000256" key="13">
    <source>
        <dbReference type="RuleBase" id="RU365064"/>
    </source>
</evidence>
<dbReference type="OrthoDB" id="3821113at2759"/>
<evidence type="ECO:0000256" key="8">
    <source>
        <dbReference type="ARBA" id="ARBA00022824"/>
    </source>
</evidence>
<sequence length="385" mass="45203">MLKTIAKFVNKHSFSSHLLYALVIRLVLIILSEIQDKYLTLKYTDIDYTIFSDGARHVWAGRSPYLRDTYRYTPLIAALLVPNITLWPQFGKVLFSVLDVVTGALVYHICGHHLDQRRAKWCAIIWLYNPLPAIISTRGSAESVVTTLVLLTILCVLNRQLVFGGLLYGFVIHFKVYPIVYIPALYLYLTKSQKLWKAFKPNVKKLKFFTSAAIGFVVPTYGSYYLYGRLYLEEGWLYHLHRKDPQHNFSPYFYVYHLFKAEEQQKLFAYLAFVPQFLSVLSIAMYYCLSSKHKFQDLMFGVFAQTTAFVTLNKVITSQYFLWYLCLLPLVWPYIRLSPKQWILVLVVWLLSQAQWLLPAYLYEFQHWDCLFWKAPQKPIVFNLP</sequence>
<dbReference type="GO" id="GO:0051751">
    <property type="term" value="F:alpha-1,4-mannosyltransferase activity"/>
    <property type="evidence" value="ECO:0007669"/>
    <property type="project" value="InterPro"/>
</dbReference>
<comment type="function">
    <text evidence="11 13">Catalytic subunit of the glycosylphosphatidylinositol-mannosyltransferase I complex which catalyzes the transfer of the first mannose, via an alpha-1,4 bond from a dolichol-phosphate-mannose (Dol-P-Man) to the glucosaminyl acyl phosphatidylinositol (GlcN-(acyl)PI) intermediate to generate alpha-D-Man-(1-&gt;4)-alpha-D-GlcN-(1-&gt;6)-(1-radyl,2-acyl-sn-glycero-3-phospho)-2-acyl-inositol and participates in the sixth step of the glycosylphosphatidylinositol-anchor biosynthesis.</text>
</comment>
<dbReference type="EMBL" id="OC914969">
    <property type="protein sequence ID" value="CAD7637856.1"/>
    <property type="molecule type" value="Genomic_DNA"/>
</dbReference>
<evidence type="ECO:0000256" key="6">
    <source>
        <dbReference type="ARBA" id="ARBA00022679"/>
    </source>
</evidence>
<evidence type="ECO:0000256" key="9">
    <source>
        <dbReference type="ARBA" id="ARBA00022989"/>
    </source>
</evidence>
<name>A0A7R9LAB3_9ACAR</name>
<comment type="similarity">
    <text evidence="3 13">Belongs to the PIGM family.</text>
</comment>
<evidence type="ECO:0000256" key="5">
    <source>
        <dbReference type="ARBA" id="ARBA00022676"/>
    </source>
</evidence>
<keyword evidence="5 13" id="KW-0328">Glycosyltransferase</keyword>
<dbReference type="EMBL" id="CAJPVJ010000144">
    <property type="protein sequence ID" value="CAG2161453.1"/>
    <property type="molecule type" value="Genomic_DNA"/>
</dbReference>
<organism evidence="14">
    <name type="scientific">Oppiella nova</name>
    <dbReference type="NCBI Taxonomy" id="334625"/>
    <lineage>
        <taxon>Eukaryota</taxon>
        <taxon>Metazoa</taxon>
        <taxon>Ecdysozoa</taxon>
        <taxon>Arthropoda</taxon>
        <taxon>Chelicerata</taxon>
        <taxon>Arachnida</taxon>
        <taxon>Acari</taxon>
        <taxon>Acariformes</taxon>
        <taxon>Sarcoptiformes</taxon>
        <taxon>Oribatida</taxon>
        <taxon>Brachypylina</taxon>
        <taxon>Oppioidea</taxon>
        <taxon>Oppiidae</taxon>
        <taxon>Oppiella</taxon>
    </lineage>
</organism>
<feature type="transmembrane region" description="Helical" evidence="13">
    <location>
        <begin position="267"/>
        <end position="288"/>
    </location>
</feature>
<feature type="transmembrane region" description="Helical" evidence="13">
    <location>
        <begin position="318"/>
        <end position="335"/>
    </location>
</feature>
<comment type="subcellular location">
    <subcellularLocation>
        <location evidence="1 13">Endoplasmic reticulum membrane</location>
        <topology evidence="1 13">Multi-pass membrane protein</topology>
    </subcellularLocation>
</comment>
<evidence type="ECO:0000313" key="15">
    <source>
        <dbReference type="Proteomes" id="UP000728032"/>
    </source>
</evidence>
<dbReference type="PANTHER" id="PTHR12886">
    <property type="entry name" value="PIG-M MANNOSYLTRANSFERASE"/>
    <property type="match status" value="1"/>
</dbReference>
<evidence type="ECO:0000256" key="2">
    <source>
        <dbReference type="ARBA" id="ARBA00004687"/>
    </source>
</evidence>
<dbReference type="GO" id="GO:1990529">
    <property type="term" value="C:glycosylphosphatidylinositol-mannosyltransferase I complex"/>
    <property type="evidence" value="ECO:0007669"/>
    <property type="project" value="TreeGrafter"/>
</dbReference>
<proteinExistence type="inferred from homology"/>
<dbReference type="GO" id="GO:0005789">
    <property type="term" value="C:endoplasmic reticulum membrane"/>
    <property type="evidence" value="ECO:0007669"/>
    <property type="project" value="UniProtKB-SubCell"/>
</dbReference>
<dbReference type="GO" id="GO:0004376">
    <property type="term" value="F:GPI mannosyltransferase activity"/>
    <property type="evidence" value="ECO:0007669"/>
    <property type="project" value="InterPro"/>
</dbReference>